<reference evidence="16 17" key="1">
    <citation type="submission" date="2019-07" db="EMBL/GenBank/DDBJ databases">
        <title>Rhodotorula toruloides NBRC10032 genome sequencing.</title>
        <authorList>
            <person name="Shida Y."/>
            <person name="Takaku H."/>
            <person name="Ogasawara W."/>
            <person name="Mori K."/>
        </authorList>
    </citation>
    <scope>NUCLEOTIDE SEQUENCE [LARGE SCALE GENOMIC DNA]</scope>
    <source>
        <strain evidence="16 17">NBRC10032</strain>
    </source>
</reference>
<evidence type="ECO:0000256" key="4">
    <source>
        <dbReference type="ARBA" id="ARBA00022692"/>
    </source>
</evidence>
<dbReference type="InterPro" id="IPR003593">
    <property type="entry name" value="AAA+_ATPase"/>
</dbReference>
<feature type="transmembrane region" description="Helical" evidence="13">
    <location>
        <begin position="1287"/>
        <end position="1308"/>
    </location>
</feature>
<dbReference type="GO" id="GO:0005524">
    <property type="term" value="F:ATP binding"/>
    <property type="evidence" value="ECO:0007669"/>
    <property type="project" value="UniProtKB-KW"/>
</dbReference>
<dbReference type="InterPro" id="IPR003439">
    <property type="entry name" value="ABC_transporter-like_ATP-bd"/>
</dbReference>
<dbReference type="PANTHER" id="PTHR48041">
    <property type="entry name" value="ABC TRANSPORTER G FAMILY MEMBER 28"/>
    <property type="match status" value="1"/>
</dbReference>
<keyword evidence="9 13" id="KW-0472">Membrane</keyword>
<feature type="transmembrane region" description="Helical" evidence="13">
    <location>
        <begin position="1476"/>
        <end position="1497"/>
    </location>
</feature>
<dbReference type="GO" id="GO:0016192">
    <property type="term" value="P:vesicle-mediated transport"/>
    <property type="evidence" value="ECO:0007669"/>
    <property type="project" value="InterPro"/>
</dbReference>
<keyword evidence="6" id="KW-0067">ATP-binding</keyword>
<evidence type="ECO:0000256" key="6">
    <source>
        <dbReference type="ARBA" id="ARBA00022840"/>
    </source>
</evidence>
<dbReference type="Pfam" id="PF00957">
    <property type="entry name" value="Synaptobrevin"/>
    <property type="match status" value="1"/>
</dbReference>
<dbReference type="FunFam" id="1.20.5.110:FF:000004">
    <property type="entry name" value="Vesicle-associated membrane protein 7"/>
    <property type="match status" value="1"/>
</dbReference>
<keyword evidence="3" id="KW-0813">Transport</keyword>
<dbReference type="GO" id="GO:0015031">
    <property type="term" value="P:protein transport"/>
    <property type="evidence" value="ECO:0007669"/>
    <property type="project" value="UniProtKB-KW"/>
</dbReference>
<dbReference type="InterPro" id="IPR013525">
    <property type="entry name" value="ABC2_TM"/>
</dbReference>
<dbReference type="EMBL" id="BJWK01000012">
    <property type="protein sequence ID" value="GEM10900.1"/>
    <property type="molecule type" value="Genomic_DNA"/>
</dbReference>
<evidence type="ECO:0000256" key="1">
    <source>
        <dbReference type="ARBA" id="ARBA00004141"/>
    </source>
</evidence>
<comment type="subcellular location">
    <subcellularLocation>
        <location evidence="10">Endomembrane system</location>
        <topology evidence="10">Single-pass type IV membrane protein</topology>
    </subcellularLocation>
    <subcellularLocation>
        <location evidence="1">Membrane</location>
        <topology evidence="1">Multi-pass membrane protein</topology>
    </subcellularLocation>
</comment>
<evidence type="ECO:0000256" key="13">
    <source>
        <dbReference type="SAM" id="Phobius"/>
    </source>
</evidence>
<feature type="compositionally biased region" description="Gly residues" evidence="12">
    <location>
        <begin position="1394"/>
        <end position="1407"/>
    </location>
</feature>
<evidence type="ECO:0000256" key="7">
    <source>
        <dbReference type="ARBA" id="ARBA00022927"/>
    </source>
</evidence>
<keyword evidence="4 13" id="KW-0812">Transmembrane</keyword>
<dbReference type="GO" id="GO:0005737">
    <property type="term" value="C:cytoplasm"/>
    <property type="evidence" value="ECO:0007669"/>
    <property type="project" value="UniProtKB-ARBA"/>
</dbReference>
<dbReference type="InterPro" id="IPR017871">
    <property type="entry name" value="ABC_transporter-like_CS"/>
</dbReference>
<evidence type="ECO:0000259" key="15">
    <source>
        <dbReference type="PROSITE" id="PS50893"/>
    </source>
</evidence>
<feature type="region of interest" description="Disordered" evidence="12">
    <location>
        <begin position="348"/>
        <end position="372"/>
    </location>
</feature>
<feature type="transmembrane region" description="Helical" evidence="13">
    <location>
        <begin position="1058"/>
        <end position="1077"/>
    </location>
</feature>
<feature type="transmembrane region" description="Helical" evidence="13">
    <location>
        <begin position="486"/>
        <end position="514"/>
    </location>
</feature>
<dbReference type="GO" id="GO:0140359">
    <property type="term" value="F:ABC-type transporter activity"/>
    <property type="evidence" value="ECO:0007669"/>
    <property type="project" value="InterPro"/>
</dbReference>
<dbReference type="PRINTS" id="PR00219">
    <property type="entry name" value="SYNAPTOBREVN"/>
</dbReference>
<evidence type="ECO:0000313" key="17">
    <source>
        <dbReference type="Proteomes" id="UP000321518"/>
    </source>
</evidence>
<dbReference type="Gene3D" id="3.40.50.300">
    <property type="entry name" value="P-loop containing nucleotide triphosphate hydrolases"/>
    <property type="match status" value="2"/>
</dbReference>
<evidence type="ECO:0000256" key="9">
    <source>
        <dbReference type="ARBA" id="ARBA00023136"/>
    </source>
</evidence>
<dbReference type="Gene3D" id="1.20.5.110">
    <property type="match status" value="1"/>
</dbReference>
<comment type="similarity">
    <text evidence="2">Belongs to the synaptobrevin family.</text>
</comment>
<keyword evidence="5" id="KW-0547">Nucleotide-binding</keyword>
<dbReference type="GO" id="GO:0016020">
    <property type="term" value="C:membrane"/>
    <property type="evidence" value="ECO:0007669"/>
    <property type="project" value="UniProtKB-SubCell"/>
</dbReference>
<dbReference type="Proteomes" id="UP000321518">
    <property type="component" value="Unassembled WGS sequence"/>
</dbReference>
<dbReference type="PROSITE" id="PS00211">
    <property type="entry name" value="ABC_TRANSPORTER_1"/>
    <property type="match status" value="2"/>
</dbReference>
<dbReference type="PROSITE" id="PS00417">
    <property type="entry name" value="SYNAPTOBREVIN"/>
    <property type="match status" value="1"/>
</dbReference>
<dbReference type="OrthoDB" id="66620at2759"/>
<evidence type="ECO:0000256" key="3">
    <source>
        <dbReference type="ARBA" id="ARBA00022448"/>
    </source>
</evidence>
<dbReference type="Pfam" id="PF19055">
    <property type="entry name" value="ABC2_membrane_7"/>
    <property type="match status" value="2"/>
</dbReference>
<feature type="transmembrane region" description="Helical" evidence="13">
    <location>
        <begin position="640"/>
        <end position="664"/>
    </location>
</feature>
<dbReference type="InterPro" id="IPR042855">
    <property type="entry name" value="V_SNARE_CC"/>
</dbReference>
<dbReference type="SUPFAM" id="SSF58038">
    <property type="entry name" value="SNARE fusion complex"/>
    <property type="match status" value="1"/>
</dbReference>
<feature type="region of interest" description="Disordered" evidence="12">
    <location>
        <begin position="1004"/>
        <end position="1026"/>
    </location>
</feature>
<dbReference type="InterPro" id="IPR043926">
    <property type="entry name" value="ABCG_dom"/>
</dbReference>
<dbReference type="CDD" id="cd15874">
    <property type="entry name" value="R-SNARE_Snc1"/>
    <property type="match status" value="1"/>
</dbReference>
<feature type="transmembrane region" description="Helical" evidence="13">
    <location>
        <begin position="562"/>
        <end position="585"/>
    </location>
</feature>
<evidence type="ECO:0000256" key="5">
    <source>
        <dbReference type="ARBA" id="ARBA00022741"/>
    </source>
</evidence>
<keyword evidence="11" id="KW-0175">Coiled coil</keyword>
<name>A0A511KKJ5_RHOTO</name>
<dbReference type="InterPro" id="IPR050352">
    <property type="entry name" value="ABCG_transporters"/>
</dbReference>
<evidence type="ECO:0000256" key="2">
    <source>
        <dbReference type="ARBA" id="ARBA00008025"/>
    </source>
</evidence>
<feature type="compositionally biased region" description="Polar residues" evidence="12">
    <location>
        <begin position="1010"/>
        <end position="1019"/>
    </location>
</feature>
<dbReference type="GO" id="GO:0012505">
    <property type="term" value="C:endomembrane system"/>
    <property type="evidence" value="ECO:0007669"/>
    <property type="project" value="UniProtKB-SubCell"/>
</dbReference>
<dbReference type="InterPro" id="IPR027417">
    <property type="entry name" value="P-loop_NTPase"/>
</dbReference>
<accession>A0A511KKJ5</accession>
<protein>
    <submittedName>
        <fullName evidence="16">ABC efflux transporter</fullName>
    </submittedName>
</protein>
<dbReference type="Pfam" id="PF01061">
    <property type="entry name" value="ABC2_membrane"/>
    <property type="match status" value="2"/>
</dbReference>
<organism evidence="16 17">
    <name type="scientific">Rhodotorula toruloides</name>
    <name type="common">Yeast</name>
    <name type="synonym">Rhodosporidium toruloides</name>
    <dbReference type="NCBI Taxonomy" id="5286"/>
    <lineage>
        <taxon>Eukaryota</taxon>
        <taxon>Fungi</taxon>
        <taxon>Dikarya</taxon>
        <taxon>Basidiomycota</taxon>
        <taxon>Pucciniomycotina</taxon>
        <taxon>Microbotryomycetes</taxon>
        <taxon>Sporidiobolales</taxon>
        <taxon>Sporidiobolaceae</taxon>
        <taxon>Rhodotorula</taxon>
    </lineage>
</organism>
<evidence type="ECO:0000256" key="11">
    <source>
        <dbReference type="PROSITE-ProRule" id="PRU00290"/>
    </source>
</evidence>
<dbReference type="PROSITE" id="PS50893">
    <property type="entry name" value="ABC_TRANSPORTER_2"/>
    <property type="match status" value="2"/>
</dbReference>
<feature type="transmembrane region" description="Helical" evidence="13">
    <location>
        <begin position="1130"/>
        <end position="1155"/>
    </location>
</feature>
<feature type="transmembrane region" description="Helical" evidence="13">
    <location>
        <begin position="1097"/>
        <end position="1118"/>
    </location>
</feature>
<dbReference type="GO" id="GO:0016887">
    <property type="term" value="F:ATP hydrolysis activity"/>
    <property type="evidence" value="ECO:0007669"/>
    <property type="project" value="InterPro"/>
</dbReference>
<dbReference type="SMART" id="SM00382">
    <property type="entry name" value="AAA"/>
    <property type="match status" value="2"/>
</dbReference>
<feature type="domain" description="V-SNARE coiled-coil homology" evidence="14">
    <location>
        <begin position="1412"/>
        <end position="1472"/>
    </location>
</feature>
<feature type="transmembrane region" description="Helical" evidence="13">
    <location>
        <begin position="1207"/>
        <end position="1233"/>
    </location>
</feature>
<evidence type="ECO:0000313" key="16">
    <source>
        <dbReference type="EMBL" id="GEM10900.1"/>
    </source>
</evidence>
<keyword evidence="7" id="KW-0653">Protein transport</keyword>
<proteinExistence type="inferred from homology"/>
<sequence>MTADKPTTDSLLSSLPPPRPFAVVVRDLAIVAPPAQWSLPLAVPIIVPRFVQRRLQKTEALEGKELLRNVNLDIAAGEVLAIIGGSGSGKTTLLNAIAGRAIDLETASGAIEVVPLARSSSSAASDTLANTQPLSAKAAKKVIGYVRQDDFLLPFLTVRETLAFAAALRLPKTVSAETRSAIVEQTITELGLADAANVIVGGPFRKGISGGERRRLTIGCTLVQLPSVLVLDEPTTGLDSFTAFRLLETLRSLARRGRAVIVTLHGPRSDAFPIFDKLLLLSRGSPVYSGPGRDILTHFESLGYPAPEHTNPLDFVIDLSSVDNRTDEAEGFSTERVGALVSAWRQKEPSSGFSPRPQAKLASPGRDVEKAPRIQDDGADDAQQELKRANLVKQTALLTRRGLRNVFRNYGQLVGFAVQAILIGVVVGLVFLNPPETPSGVQSLKTVVYFSTPAMYYLSIILAVFILCGELIVFDREREDNMYKTVPWVASVFLSYLPANVVFPTIYAIIVYFMTGFRRDNLAKNLLSFIAQCIMQQVAAWSYALLCCAINRSLDRSFFKAAGFSIPMLLSSGYLITNLGAWIAWTRWLSPYFYGFHWIALLQFRGRTFACDGVTGPGRNQCEGINVLRGMRFDLGTPLYVYPLGLLGFIVVTFVLATIILASYHPGGVKHATQHTPSKQSDSHDSKAKGVFADLTKTKSKRSVDVAVNDLRLVVSRRNLGRKGGSDEKVILESVNASFPAGQVSVIMGPSGAGKSSLLQILAGRLSSGPMSAFRSEGAITLNKQEFDSSLASLVAFVEQEDAHHLPALTVRETLRYAARLRLKDRSVAACDARAEEVLRLLGLATCADTLVGGPLVKGISGGEKRRLSLAVQLLSDPAVLYADEPTSGLDAFTAQNVMQMLRDLASDGRTIIVSVHQPRSDIWALFDNVVLLAKGGRTAFSGPASEILPFFEAAGETCPQNFNPADFVIDVVSLDHRSEEAEARTKQRIARIVETWAQRQRADLEKRNSGSTLASPSNVGDRRPLGSAKLKKTPFARAFPVVLARSFKNLRRQPDVFVARLSNPPFMALLFWIYFARLGYGPSSSQDRVGLLQETTALPFVGMLACIAIFPSEMNLYHHEFMSSARYGVTTFLSVYTIQETITSAISSFLFSVIFTFGMNLQYSPARKFFEFWFSSWALISTGESVGIIFSAYTSNGGLATSLVSAALTLLAQLNGIISVTMPYFLVVIGWISPMRPQAELQIINEMTGLRFNCSPNEIASGACIATTGEQVLDTFGLPHGGTGKYVGILAALVVLWRLAAFAGLHLRVRKLEVYGHDVCHRKHCPEAFPTRTKSRAPPTCAAVAASPFMFSSTAAHSPTLAYNSNTYPSTTDFEDMSEPYDPYIPGSNPNQPGGGPGPSASGTGGKANDKTAKIQQQIDDTVGIMRENITKVAERGERLDALQDKTDTLAQSAQGFRRGANRVRKQMWWKDMKMRILIAVAIAVLIIVIVVPIVVKK</sequence>
<feature type="transmembrane region" description="Helical" evidence="13">
    <location>
        <begin position="410"/>
        <end position="434"/>
    </location>
</feature>
<feature type="domain" description="ABC transporter" evidence="15">
    <location>
        <begin position="50"/>
        <end position="308"/>
    </location>
</feature>
<feature type="region of interest" description="Disordered" evidence="12">
    <location>
        <begin position="1373"/>
        <end position="1412"/>
    </location>
</feature>
<dbReference type="Pfam" id="PF00005">
    <property type="entry name" value="ABC_tran"/>
    <property type="match status" value="2"/>
</dbReference>
<feature type="transmembrane region" description="Helical" evidence="13">
    <location>
        <begin position="1175"/>
        <end position="1195"/>
    </location>
</feature>
<comment type="caution">
    <text evidence="16">The sequence shown here is derived from an EMBL/GenBank/DDBJ whole genome shotgun (WGS) entry which is preliminary data.</text>
</comment>
<feature type="transmembrane region" description="Helical" evidence="13">
    <location>
        <begin position="526"/>
        <end position="550"/>
    </location>
</feature>
<dbReference type="InterPro" id="IPR001388">
    <property type="entry name" value="Synaptobrevin-like"/>
</dbReference>
<evidence type="ECO:0000256" key="10">
    <source>
        <dbReference type="ARBA" id="ARBA00046280"/>
    </source>
</evidence>
<feature type="domain" description="ABC transporter" evidence="15">
    <location>
        <begin position="715"/>
        <end position="961"/>
    </location>
</feature>
<dbReference type="PROSITE" id="PS50892">
    <property type="entry name" value="V_SNARE"/>
    <property type="match status" value="1"/>
</dbReference>
<keyword evidence="8 13" id="KW-1133">Transmembrane helix</keyword>
<gene>
    <name evidence="16" type="ORF">Rt10032_c12g4917</name>
</gene>
<evidence type="ECO:0000256" key="12">
    <source>
        <dbReference type="SAM" id="MobiDB-lite"/>
    </source>
</evidence>
<dbReference type="SUPFAM" id="SSF52540">
    <property type="entry name" value="P-loop containing nucleoside triphosphate hydrolases"/>
    <property type="match status" value="2"/>
</dbReference>
<feature type="transmembrane region" description="Helical" evidence="13">
    <location>
        <begin position="454"/>
        <end position="474"/>
    </location>
</feature>
<dbReference type="PANTHER" id="PTHR48041:SF91">
    <property type="entry name" value="ABC TRANSPORTER G FAMILY MEMBER 28"/>
    <property type="match status" value="1"/>
</dbReference>
<evidence type="ECO:0000259" key="14">
    <source>
        <dbReference type="PROSITE" id="PS50892"/>
    </source>
</evidence>
<evidence type="ECO:0000256" key="8">
    <source>
        <dbReference type="ARBA" id="ARBA00022989"/>
    </source>
</evidence>